<dbReference type="AlphaFoldDB" id="B7QB62"/>
<dbReference type="InterPro" id="IPR036534">
    <property type="entry name" value="GAR_dom_sf"/>
</dbReference>
<accession>B7QB62</accession>
<keyword evidence="7" id="KW-1185">Reference proteome</keyword>
<dbReference type="EMBL" id="ABJB011021301">
    <property type="status" value="NOT_ANNOTATED_CDS"/>
    <property type="molecule type" value="Genomic_DNA"/>
</dbReference>
<evidence type="ECO:0000313" key="6">
    <source>
        <dbReference type="EnsemblMetazoa" id="ISCW022488-PA"/>
    </source>
</evidence>
<evidence type="ECO:0000256" key="2">
    <source>
        <dbReference type="ARBA" id="ARBA00022490"/>
    </source>
</evidence>
<evidence type="ECO:0000313" key="7">
    <source>
        <dbReference type="Proteomes" id="UP000001555"/>
    </source>
</evidence>
<dbReference type="PROSITE" id="PS51460">
    <property type="entry name" value="GAR"/>
    <property type="match status" value="1"/>
</dbReference>
<evidence type="ECO:0000256" key="3">
    <source>
        <dbReference type="ARBA" id="ARBA00023212"/>
    </source>
</evidence>
<dbReference type="SMART" id="SM00243">
    <property type="entry name" value="GAS2"/>
    <property type="match status" value="1"/>
</dbReference>
<dbReference type="Pfam" id="PF02187">
    <property type="entry name" value="GAS2"/>
    <property type="match status" value="1"/>
</dbReference>
<dbReference type="EMBL" id="DS899359">
    <property type="protein sequence ID" value="EEC16084.1"/>
    <property type="molecule type" value="Genomic_DNA"/>
</dbReference>
<feature type="non-terminal residue" evidence="5">
    <location>
        <position position="1"/>
    </location>
</feature>
<evidence type="ECO:0000259" key="4">
    <source>
        <dbReference type="PROSITE" id="PS51460"/>
    </source>
</evidence>
<organism>
    <name type="scientific">Ixodes scapularis</name>
    <name type="common">Black-legged tick</name>
    <name type="synonym">Deer tick</name>
    <dbReference type="NCBI Taxonomy" id="6945"/>
    <lineage>
        <taxon>Eukaryota</taxon>
        <taxon>Metazoa</taxon>
        <taxon>Ecdysozoa</taxon>
        <taxon>Arthropoda</taxon>
        <taxon>Chelicerata</taxon>
        <taxon>Arachnida</taxon>
        <taxon>Acari</taxon>
        <taxon>Parasitiformes</taxon>
        <taxon>Ixodida</taxon>
        <taxon>Ixodoidea</taxon>
        <taxon>Ixodidae</taxon>
        <taxon>Ixodinae</taxon>
        <taxon>Ixodes</taxon>
    </lineage>
</organism>
<dbReference type="VEuPathDB" id="VectorBase:ISCP_031285"/>
<dbReference type="GO" id="GO:0008017">
    <property type="term" value="F:microtubule binding"/>
    <property type="evidence" value="ECO:0007669"/>
    <property type="project" value="InterPro"/>
</dbReference>
<dbReference type="OrthoDB" id="2250192at2759"/>
<sequence length="88" mass="10031">TAPPQTATRHTPADPLEEDEEVVDLLNRCTCPSQFPMIRVADGKYRIGDTKVLIFVRILRSHVMVRVGGGWDTLEHYLDKHDPCRCRS</sequence>
<evidence type="ECO:0000256" key="1">
    <source>
        <dbReference type="ARBA" id="ARBA00004245"/>
    </source>
</evidence>
<keyword evidence="2" id="KW-0963">Cytoplasm</keyword>
<evidence type="ECO:0000313" key="5">
    <source>
        <dbReference type="EMBL" id="EEC16084.1"/>
    </source>
</evidence>
<dbReference type="STRING" id="6945.B7QB62"/>
<gene>
    <name evidence="5" type="ORF">IscW_ISCW022488</name>
</gene>
<dbReference type="PANTHER" id="PTHR46756">
    <property type="entry name" value="TRANSGELIN"/>
    <property type="match status" value="1"/>
</dbReference>
<dbReference type="VEuPathDB" id="VectorBase:ISCW022488"/>
<dbReference type="GO" id="GO:0005856">
    <property type="term" value="C:cytoskeleton"/>
    <property type="evidence" value="ECO:0007669"/>
    <property type="project" value="UniProtKB-SubCell"/>
</dbReference>
<dbReference type="EnsemblMetazoa" id="ISCW022488-RA">
    <property type="protein sequence ID" value="ISCW022488-PA"/>
    <property type="gene ID" value="ISCW022488"/>
</dbReference>
<reference evidence="5 7" key="1">
    <citation type="submission" date="2008-03" db="EMBL/GenBank/DDBJ databases">
        <title>Annotation of Ixodes scapularis.</title>
        <authorList>
            <consortium name="Ixodes scapularis Genome Project Consortium"/>
            <person name="Caler E."/>
            <person name="Hannick L.I."/>
            <person name="Bidwell S."/>
            <person name="Joardar V."/>
            <person name="Thiagarajan M."/>
            <person name="Amedeo P."/>
            <person name="Galinsky K.J."/>
            <person name="Schobel S."/>
            <person name="Inman J."/>
            <person name="Hostetler J."/>
            <person name="Miller J."/>
            <person name="Hammond M."/>
            <person name="Megy K."/>
            <person name="Lawson D."/>
            <person name="Kodira C."/>
            <person name="Sutton G."/>
            <person name="Meyer J."/>
            <person name="Hill C.A."/>
            <person name="Birren B."/>
            <person name="Nene V."/>
            <person name="Collins F."/>
            <person name="Alarcon-Chaidez F."/>
            <person name="Wikel S."/>
            <person name="Strausberg R."/>
        </authorList>
    </citation>
    <scope>NUCLEOTIDE SEQUENCE [LARGE SCALE GENOMIC DNA]</scope>
    <source>
        <strain evidence="7">Wikel</strain>
        <strain evidence="5">Wikel colony</strain>
    </source>
</reference>
<dbReference type="Gene3D" id="3.30.920.20">
    <property type="entry name" value="Gas2-like domain"/>
    <property type="match status" value="1"/>
</dbReference>
<name>B7QB62_IXOSC</name>
<dbReference type="InterPro" id="IPR003108">
    <property type="entry name" value="GAR_dom"/>
</dbReference>
<dbReference type="Proteomes" id="UP000001555">
    <property type="component" value="Unassembled WGS sequence"/>
</dbReference>
<reference evidence="6" key="2">
    <citation type="submission" date="2020-05" db="UniProtKB">
        <authorList>
            <consortium name="EnsemblMetazoa"/>
        </authorList>
    </citation>
    <scope>IDENTIFICATION</scope>
    <source>
        <strain evidence="6">wikel</strain>
    </source>
</reference>
<dbReference type="VEuPathDB" id="VectorBase:ISCI022488"/>
<keyword evidence="3" id="KW-0206">Cytoskeleton</keyword>
<comment type="subcellular location">
    <subcellularLocation>
        <location evidence="1">Cytoplasm</location>
        <location evidence="1">Cytoskeleton</location>
    </subcellularLocation>
</comment>
<proteinExistence type="predicted"/>
<dbReference type="InParanoid" id="B7QB62"/>
<dbReference type="SUPFAM" id="SSF143575">
    <property type="entry name" value="GAS2 domain-like"/>
    <property type="match status" value="1"/>
</dbReference>
<dbReference type="PaxDb" id="6945-B7QB62"/>
<dbReference type="PANTHER" id="PTHR46756:SF18">
    <property type="entry name" value="GAS2-LIKE PROTEIN PICKLED EGGS"/>
    <property type="match status" value="1"/>
</dbReference>
<feature type="non-terminal residue" evidence="5">
    <location>
        <position position="88"/>
    </location>
</feature>
<dbReference type="HOGENOM" id="CLU_2475281_0_0_1"/>
<protein>
    <recommendedName>
        <fullName evidence="4">GAR domain-containing protein</fullName>
    </recommendedName>
</protein>
<feature type="domain" description="GAR" evidence="4">
    <location>
        <begin position="13"/>
        <end position="85"/>
    </location>
</feature>